<dbReference type="GO" id="GO:0004045">
    <property type="term" value="F:peptidyl-tRNA hydrolase activity"/>
    <property type="evidence" value="ECO:0007669"/>
    <property type="project" value="UniProtKB-UniRule"/>
</dbReference>
<evidence type="ECO:0000313" key="10">
    <source>
        <dbReference type="EMBL" id="MBO8447004.1"/>
    </source>
</evidence>
<sequence length="186" mass="20834">MKYLIAGLGNIGAEYDRTRHNIGFMILDAFATASNVFFTHDRYGDIARTRVKNCELVLLKPSTFMNLSGNAVRYWLDKEKIDTERLLVLVDDLALPLGTLRMKPQGSPGGHNGLKSIESCIGTPKYARLRFGIGNNFAKGGQIDFVLSKFEDKDMPMIEEKINIAGEMIKSFCLCGAERTMNLYNK</sequence>
<comment type="caution">
    <text evidence="10">The sequence shown here is derived from an EMBL/GenBank/DDBJ whole genome shotgun (WGS) entry which is preliminary data.</text>
</comment>
<evidence type="ECO:0000256" key="6">
    <source>
        <dbReference type="ARBA" id="ARBA00050038"/>
    </source>
</evidence>
<comment type="subcellular location">
    <subcellularLocation>
        <location evidence="7">Cytoplasm</location>
    </subcellularLocation>
</comment>
<dbReference type="GO" id="GO:0005737">
    <property type="term" value="C:cytoplasm"/>
    <property type="evidence" value="ECO:0007669"/>
    <property type="project" value="UniProtKB-SubCell"/>
</dbReference>
<reference evidence="10" key="1">
    <citation type="submission" date="2020-10" db="EMBL/GenBank/DDBJ databases">
        <authorList>
            <person name="Gilroy R."/>
        </authorList>
    </citation>
    <scope>NUCLEOTIDE SEQUENCE</scope>
    <source>
        <strain evidence="10">D3-1215</strain>
    </source>
</reference>
<accession>A0A9D9EG23</accession>
<feature type="binding site" evidence="7">
    <location>
        <position position="15"/>
    </location>
    <ligand>
        <name>tRNA</name>
        <dbReference type="ChEBI" id="CHEBI:17843"/>
    </ligand>
</feature>
<dbReference type="AlphaFoldDB" id="A0A9D9EG23"/>
<dbReference type="InterPro" id="IPR001328">
    <property type="entry name" value="Pept_tRNA_hydro"/>
</dbReference>
<dbReference type="NCBIfam" id="TIGR00447">
    <property type="entry name" value="pth"/>
    <property type="match status" value="1"/>
</dbReference>
<feature type="active site" description="Proton acceptor" evidence="7">
    <location>
        <position position="20"/>
    </location>
</feature>
<evidence type="ECO:0000256" key="2">
    <source>
        <dbReference type="ARBA" id="ARBA00022555"/>
    </source>
</evidence>
<feature type="binding site" evidence="7">
    <location>
        <position position="66"/>
    </location>
    <ligand>
        <name>tRNA</name>
        <dbReference type="ChEBI" id="CHEBI:17843"/>
    </ligand>
</feature>
<reference evidence="10" key="2">
    <citation type="journal article" date="2021" name="PeerJ">
        <title>Extensive microbial diversity within the chicken gut microbiome revealed by metagenomics and culture.</title>
        <authorList>
            <person name="Gilroy R."/>
            <person name="Ravi A."/>
            <person name="Getino M."/>
            <person name="Pursley I."/>
            <person name="Horton D.L."/>
            <person name="Alikhan N.F."/>
            <person name="Baker D."/>
            <person name="Gharbi K."/>
            <person name="Hall N."/>
            <person name="Watson M."/>
            <person name="Adriaenssens E.M."/>
            <person name="Foster-Nyarko E."/>
            <person name="Jarju S."/>
            <person name="Secka A."/>
            <person name="Antonio M."/>
            <person name="Oren A."/>
            <person name="Chaudhuri R.R."/>
            <person name="La Ragione R."/>
            <person name="Hildebrand F."/>
            <person name="Pallen M.J."/>
        </authorList>
    </citation>
    <scope>NUCLEOTIDE SEQUENCE</scope>
    <source>
        <strain evidence="10">D3-1215</strain>
    </source>
</reference>
<comment type="function">
    <text evidence="7">Hydrolyzes ribosome-free peptidyl-tRNAs (with 1 or more amino acids incorporated), which drop off the ribosome during protein synthesis, or as a result of ribosome stalling.</text>
</comment>
<dbReference type="HAMAP" id="MF_00083">
    <property type="entry name" value="Pept_tRNA_hydro_bact"/>
    <property type="match status" value="1"/>
</dbReference>
<feature type="site" description="Stabilizes the basic form of H active site to accept a proton" evidence="7">
    <location>
        <position position="91"/>
    </location>
</feature>
<evidence type="ECO:0000256" key="7">
    <source>
        <dbReference type="HAMAP-Rule" id="MF_00083"/>
    </source>
</evidence>
<evidence type="ECO:0000313" key="11">
    <source>
        <dbReference type="Proteomes" id="UP000823637"/>
    </source>
</evidence>
<dbReference type="GO" id="GO:0072344">
    <property type="term" value="P:rescue of stalled ribosome"/>
    <property type="evidence" value="ECO:0007669"/>
    <property type="project" value="UniProtKB-UniRule"/>
</dbReference>
<dbReference type="InterPro" id="IPR018171">
    <property type="entry name" value="Pept_tRNA_hydro_CS"/>
</dbReference>
<comment type="catalytic activity">
    <reaction evidence="7 8">
        <text>an N-acyl-L-alpha-aminoacyl-tRNA + H2O = an N-acyl-L-amino acid + a tRNA + H(+)</text>
        <dbReference type="Rhea" id="RHEA:54448"/>
        <dbReference type="Rhea" id="RHEA-COMP:10123"/>
        <dbReference type="Rhea" id="RHEA-COMP:13883"/>
        <dbReference type="ChEBI" id="CHEBI:15377"/>
        <dbReference type="ChEBI" id="CHEBI:15378"/>
        <dbReference type="ChEBI" id="CHEBI:59874"/>
        <dbReference type="ChEBI" id="CHEBI:78442"/>
        <dbReference type="ChEBI" id="CHEBI:138191"/>
        <dbReference type="EC" id="3.1.1.29"/>
    </reaction>
</comment>
<keyword evidence="3 7" id="KW-0378">Hydrolase</keyword>
<evidence type="ECO:0000256" key="9">
    <source>
        <dbReference type="RuleBase" id="RU004320"/>
    </source>
</evidence>
<dbReference type="PROSITE" id="PS01195">
    <property type="entry name" value="PEPT_TRNA_HYDROL_1"/>
    <property type="match status" value="1"/>
</dbReference>
<comment type="subunit">
    <text evidence="7">Monomer.</text>
</comment>
<keyword evidence="2 7" id="KW-0820">tRNA-binding</keyword>
<comment type="function">
    <text evidence="7">Catalyzes the release of premature peptidyl moieties from peptidyl-tRNA molecules trapped in stalled 50S ribosomal subunits, and thus maintains levels of free tRNAs and 50S ribosomes.</text>
</comment>
<gene>
    <name evidence="7" type="primary">pth</name>
    <name evidence="10" type="ORF">IAC32_04585</name>
</gene>
<dbReference type="EC" id="3.1.1.29" evidence="1 7"/>
<dbReference type="CDD" id="cd00462">
    <property type="entry name" value="PTH"/>
    <property type="match status" value="1"/>
</dbReference>
<dbReference type="PANTHER" id="PTHR17224:SF1">
    <property type="entry name" value="PEPTIDYL-TRNA HYDROLASE"/>
    <property type="match status" value="1"/>
</dbReference>
<organism evidence="10 11">
    <name type="scientific">Candidatus Enterocola intestinipullorum</name>
    <dbReference type="NCBI Taxonomy" id="2840783"/>
    <lineage>
        <taxon>Bacteria</taxon>
        <taxon>Pseudomonadati</taxon>
        <taxon>Bacteroidota</taxon>
        <taxon>Bacteroidia</taxon>
        <taxon>Bacteroidales</taxon>
        <taxon>Candidatus Enterocola</taxon>
    </lineage>
</organism>
<dbReference type="FunFam" id="3.40.50.1470:FF:000001">
    <property type="entry name" value="Peptidyl-tRNA hydrolase"/>
    <property type="match status" value="1"/>
</dbReference>
<dbReference type="GO" id="GO:0000049">
    <property type="term" value="F:tRNA binding"/>
    <property type="evidence" value="ECO:0007669"/>
    <property type="project" value="UniProtKB-UniRule"/>
</dbReference>
<dbReference type="PROSITE" id="PS01196">
    <property type="entry name" value="PEPT_TRNA_HYDROL_2"/>
    <property type="match status" value="1"/>
</dbReference>
<dbReference type="PANTHER" id="PTHR17224">
    <property type="entry name" value="PEPTIDYL-TRNA HYDROLASE"/>
    <property type="match status" value="1"/>
</dbReference>
<dbReference type="GO" id="GO:0006515">
    <property type="term" value="P:protein quality control for misfolded or incompletely synthesized proteins"/>
    <property type="evidence" value="ECO:0007669"/>
    <property type="project" value="UniProtKB-UniRule"/>
</dbReference>
<evidence type="ECO:0000256" key="3">
    <source>
        <dbReference type="ARBA" id="ARBA00022801"/>
    </source>
</evidence>
<protein>
    <recommendedName>
        <fullName evidence="6 7">Peptidyl-tRNA hydrolase</fullName>
        <shortName evidence="7">Pth</shortName>
        <ecNumber evidence="1 7">3.1.1.29</ecNumber>
    </recommendedName>
</protein>
<dbReference type="InterPro" id="IPR036416">
    <property type="entry name" value="Pept_tRNA_hydro_sf"/>
</dbReference>
<keyword evidence="4 7" id="KW-0694">RNA-binding</keyword>
<dbReference type="Pfam" id="PF01195">
    <property type="entry name" value="Pept_tRNA_hydro"/>
    <property type="match status" value="1"/>
</dbReference>
<evidence type="ECO:0000256" key="1">
    <source>
        <dbReference type="ARBA" id="ARBA00013260"/>
    </source>
</evidence>
<feature type="site" description="Discriminates between blocked and unblocked aminoacyl-tRNA" evidence="7">
    <location>
        <position position="10"/>
    </location>
</feature>
<name>A0A9D9EG23_9BACT</name>
<keyword evidence="7" id="KW-0963">Cytoplasm</keyword>
<feature type="binding site" evidence="7">
    <location>
        <position position="64"/>
    </location>
    <ligand>
        <name>tRNA</name>
        <dbReference type="ChEBI" id="CHEBI:17843"/>
    </ligand>
</feature>
<dbReference type="EMBL" id="JADIMR010000071">
    <property type="protein sequence ID" value="MBO8447004.1"/>
    <property type="molecule type" value="Genomic_DNA"/>
</dbReference>
<proteinExistence type="inferred from homology"/>
<dbReference type="Proteomes" id="UP000823637">
    <property type="component" value="Unassembled WGS sequence"/>
</dbReference>
<evidence type="ECO:0000256" key="8">
    <source>
        <dbReference type="RuleBase" id="RU000673"/>
    </source>
</evidence>
<comment type="similarity">
    <text evidence="5 7 9">Belongs to the PTH family.</text>
</comment>
<dbReference type="Gene3D" id="3.40.50.1470">
    <property type="entry name" value="Peptidyl-tRNA hydrolase"/>
    <property type="match status" value="1"/>
</dbReference>
<evidence type="ECO:0000256" key="5">
    <source>
        <dbReference type="ARBA" id="ARBA00038063"/>
    </source>
</evidence>
<evidence type="ECO:0000256" key="4">
    <source>
        <dbReference type="ARBA" id="ARBA00022884"/>
    </source>
</evidence>
<dbReference type="SUPFAM" id="SSF53178">
    <property type="entry name" value="Peptidyl-tRNA hydrolase-like"/>
    <property type="match status" value="1"/>
</dbReference>
<feature type="binding site" evidence="7">
    <location>
        <position position="112"/>
    </location>
    <ligand>
        <name>tRNA</name>
        <dbReference type="ChEBI" id="CHEBI:17843"/>
    </ligand>
</feature>